<reference evidence="2 3" key="1">
    <citation type="submission" date="2022-01" db="EMBL/GenBank/DDBJ databases">
        <title>A chromosomal length assembly of Cordylochernes scorpioides.</title>
        <authorList>
            <person name="Zeh D."/>
            <person name="Zeh J."/>
        </authorList>
    </citation>
    <scope>NUCLEOTIDE SEQUENCE [LARGE SCALE GENOMIC DNA]</scope>
    <source>
        <strain evidence="2">IN4F17</strain>
        <tissue evidence="2">Whole Body</tissue>
    </source>
</reference>
<evidence type="ECO:0000313" key="2">
    <source>
        <dbReference type="EMBL" id="UYV65876.1"/>
    </source>
</evidence>
<protein>
    <recommendedName>
        <fullName evidence="1">PiggyBac transposable element-derived protein domain-containing protein</fullName>
    </recommendedName>
</protein>
<dbReference type="Pfam" id="PF13843">
    <property type="entry name" value="DDE_Tnp_1_7"/>
    <property type="match status" value="2"/>
</dbReference>
<evidence type="ECO:0000259" key="1">
    <source>
        <dbReference type="Pfam" id="PF13843"/>
    </source>
</evidence>
<feature type="domain" description="PiggyBac transposable element-derived protein" evidence="1">
    <location>
        <begin position="130"/>
        <end position="178"/>
    </location>
</feature>
<accession>A0ABY6KAK0</accession>
<organism evidence="2 3">
    <name type="scientific">Cordylochernes scorpioides</name>
    <dbReference type="NCBI Taxonomy" id="51811"/>
    <lineage>
        <taxon>Eukaryota</taxon>
        <taxon>Metazoa</taxon>
        <taxon>Ecdysozoa</taxon>
        <taxon>Arthropoda</taxon>
        <taxon>Chelicerata</taxon>
        <taxon>Arachnida</taxon>
        <taxon>Pseudoscorpiones</taxon>
        <taxon>Cheliferoidea</taxon>
        <taxon>Chernetidae</taxon>
        <taxon>Cordylochernes</taxon>
    </lineage>
</organism>
<dbReference type="InterPro" id="IPR029526">
    <property type="entry name" value="PGBD"/>
</dbReference>
<keyword evidence="3" id="KW-1185">Reference proteome</keyword>
<evidence type="ECO:0000313" key="3">
    <source>
        <dbReference type="Proteomes" id="UP001235939"/>
    </source>
</evidence>
<feature type="domain" description="PiggyBac transposable element-derived protein" evidence="1">
    <location>
        <begin position="14"/>
        <end position="54"/>
    </location>
</feature>
<dbReference type="PANTHER" id="PTHR46599:SF6">
    <property type="entry name" value="DUAL SPECIFICITY PHOSPHATASE 26"/>
    <property type="match status" value="1"/>
</dbReference>
<proteinExistence type="predicted"/>
<dbReference type="Proteomes" id="UP001235939">
    <property type="component" value="Chromosome 03"/>
</dbReference>
<dbReference type="PANTHER" id="PTHR46599">
    <property type="entry name" value="PIGGYBAC TRANSPOSABLE ELEMENT-DERIVED PROTEIN 4"/>
    <property type="match status" value="1"/>
</dbReference>
<sequence length="179" mass="20648">MIFNAVMSERSEERKILDKLAAIRELWNKFNENCSKVYTISTNSTIDEDLLRFRVLSLIDNIAGTNKNINDNWYTSYELALELKKTAINFTCIPKAFLVPTNEGNAQYGFDQENVTLLSFTPKPHKIIKKAKGQKLWLFYNATKGGVDTHDFLCAKYSTSRKLPRWPMRIFYSMLDSAA</sequence>
<gene>
    <name evidence="2" type="ORF">LAZ67_3005783</name>
</gene>
<dbReference type="EMBL" id="CP092865">
    <property type="protein sequence ID" value="UYV65876.1"/>
    <property type="molecule type" value="Genomic_DNA"/>
</dbReference>
<name>A0ABY6KAK0_9ARAC</name>